<feature type="signal peptide" evidence="1">
    <location>
        <begin position="1"/>
        <end position="16"/>
    </location>
</feature>
<sequence>MKLTHTLIFMALMSVAAVSCSEKKQPSNIIAHKPVKKAPSAPVKMQNSDYEDAVSWIGSSYNVKISRRSDTGLPLIVDDSGNKYYDNVITLSVVRPDGSEFFNRKFTKSDFSSYIGEEYAKKSALLGIVLEKADGDNLKFAASVGAPDVLSDDYVPLIITISRTGGVSIQKDLRIDSNSDQPDYEDEGV</sequence>
<evidence type="ECO:0000256" key="1">
    <source>
        <dbReference type="SAM" id="SignalP"/>
    </source>
</evidence>
<evidence type="ECO:0000313" key="2">
    <source>
        <dbReference type="EMBL" id="KOO68615.1"/>
    </source>
</evidence>
<protein>
    <recommendedName>
        <fullName evidence="4">DUF4738 domain-containing protein</fullName>
    </recommendedName>
</protein>
<reference evidence="2 3" key="1">
    <citation type="submission" date="2015-06" db="EMBL/GenBank/DDBJ databases">
        <title>Prevotella sp. 109, sp. nov., a novel member of the family Prevotellaceae isolated from human faeces.</title>
        <authorList>
            <person name="Shkoporov A.N."/>
            <person name="Chaplin A.V."/>
            <person name="Kafarskaia L.I."/>
            <person name="Efimov B.A."/>
        </authorList>
    </citation>
    <scope>NUCLEOTIDE SEQUENCE [LARGE SCALE GENOMIC DNA]</scope>
    <source>
        <strain evidence="2 3">109</strain>
    </source>
</reference>
<dbReference type="InterPro" id="IPR031762">
    <property type="entry name" value="DUF4738"/>
</dbReference>
<organism evidence="2 3">
    <name type="scientific">Xylanibacter rarus</name>
    <dbReference type="NCBI Taxonomy" id="1676614"/>
    <lineage>
        <taxon>Bacteria</taxon>
        <taxon>Pseudomonadati</taxon>
        <taxon>Bacteroidota</taxon>
        <taxon>Bacteroidia</taxon>
        <taxon>Bacteroidales</taxon>
        <taxon>Prevotellaceae</taxon>
        <taxon>Xylanibacter</taxon>
    </lineage>
</organism>
<dbReference type="PROSITE" id="PS51257">
    <property type="entry name" value="PROKAR_LIPOPROTEIN"/>
    <property type="match status" value="1"/>
</dbReference>
<evidence type="ECO:0000313" key="3">
    <source>
        <dbReference type="Proteomes" id="UP000036951"/>
    </source>
</evidence>
<dbReference type="Proteomes" id="UP000036951">
    <property type="component" value="Unassembled WGS sequence"/>
</dbReference>
<dbReference type="Pfam" id="PF15889">
    <property type="entry name" value="DUF4738"/>
    <property type="match status" value="1"/>
</dbReference>
<comment type="caution">
    <text evidence="2">The sequence shown here is derived from an EMBL/GenBank/DDBJ whole genome shotgun (WGS) entry which is preliminary data.</text>
</comment>
<dbReference type="RefSeq" id="WP_082335201.1">
    <property type="nucleotide sequence ID" value="NZ_LFQU01000011.1"/>
</dbReference>
<gene>
    <name evidence="2" type="ORF">ACU52_07190</name>
</gene>
<accession>A0A8E1UQ85</accession>
<name>A0A8E1UQ85_9BACT</name>
<keyword evidence="3" id="KW-1185">Reference proteome</keyword>
<dbReference type="EMBL" id="LFQU01000011">
    <property type="protein sequence ID" value="KOO68615.1"/>
    <property type="molecule type" value="Genomic_DNA"/>
</dbReference>
<dbReference type="AlphaFoldDB" id="A0A8E1UQ85"/>
<proteinExistence type="predicted"/>
<feature type="chain" id="PRO_5034316430" description="DUF4738 domain-containing protein" evidence="1">
    <location>
        <begin position="17"/>
        <end position="189"/>
    </location>
</feature>
<dbReference type="OrthoDB" id="1086474at2"/>
<keyword evidence="1" id="KW-0732">Signal</keyword>
<dbReference type="Gene3D" id="2.40.128.510">
    <property type="entry name" value="Protein of unknown function DUF4738"/>
    <property type="match status" value="1"/>
</dbReference>
<evidence type="ECO:0008006" key="4">
    <source>
        <dbReference type="Google" id="ProtNLM"/>
    </source>
</evidence>